<evidence type="ECO:0000313" key="2">
    <source>
        <dbReference type="EMBL" id="RMD01025.1"/>
    </source>
</evidence>
<dbReference type="Proteomes" id="UP000274139">
    <property type="component" value="Unassembled WGS sequence"/>
</dbReference>
<gene>
    <name evidence="2" type="ORF">EAY64_03870</name>
</gene>
<proteinExistence type="predicted"/>
<evidence type="ECO:0000313" key="3">
    <source>
        <dbReference type="Proteomes" id="UP000274139"/>
    </source>
</evidence>
<reference evidence="2 3" key="1">
    <citation type="submission" date="2018-10" db="EMBL/GenBank/DDBJ databases">
        <title>Draft genome sequence of Aquitalea MWU14-2217 isolated from a wild cranberry bog in Provincetown, Massachusetts.</title>
        <authorList>
            <person name="Ebadzadsahrai G."/>
            <person name="Soby S."/>
        </authorList>
    </citation>
    <scope>NUCLEOTIDE SEQUENCE [LARGE SCALE GENOMIC DNA]</scope>
    <source>
        <strain evidence="2 3">MWU14-2217</strain>
    </source>
</reference>
<dbReference type="EMBL" id="RFAR01000011">
    <property type="protein sequence ID" value="RMD01025.1"/>
    <property type="molecule type" value="Genomic_DNA"/>
</dbReference>
<sequence>MAALVAGPLSHRRRADPCLGSS</sequence>
<feature type="region of interest" description="Disordered" evidence="1">
    <location>
        <begin position="1"/>
        <end position="22"/>
    </location>
</feature>
<dbReference type="AlphaFoldDB" id="A0A454JM67"/>
<protein>
    <submittedName>
        <fullName evidence="2">Uncharacterized protein</fullName>
    </submittedName>
</protein>
<comment type="caution">
    <text evidence="2">The sequence shown here is derived from an EMBL/GenBank/DDBJ whole genome shotgun (WGS) entry which is preliminary data.</text>
</comment>
<name>A0A454JM67_9NEIS</name>
<accession>A0A454JM67</accession>
<keyword evidence="3" id="KW-1185">Reference proteome</keyword>
<organism evidence="2 3">
    <name type="scientific">Aquitalea palustris</name>
    <dbReference type="NCBI Taxonomy" id="2480983"/>
    <lineage>
        <taxon>Bacteria</taxon>
        <taxon>Pseudomonadati</taxon>
        <taxon>Pseudomonadota</taxon>
        <taxon>Betaproteobacteria</taxon>
        <taxon>Neisseriales</taxon>
        <taxon>Chromobacteriaceae</taxon>
        <taxon>Aquitalea</taxon>
    </lineage>
</organism>
<evidence type="ECO:0000256" key="1">
    <source>
        <dbReference type="SAM" id="MobiDB-lite"/>
    </source>
</evidence>